<reference evidence="1 2" key="1">
    <citation type="journal article" date="2011" name="Curr. Microbiol.">
        <title>Luteibacter jiangsuensis sp. nov.: a methamidophos-degrading bacterium isolated from a methamidophos-manufacturing factory.</title>
        <authorList>
            <person name="Wang L."/>
            <person name="Wang G.L."/>
            <person name="Li S.P."/>
            <person name="Jiang J.D."/>
        </authorList>
    </citation>
    <scope>NUCLEOTIDE SEQUENCE [LARGE SCALE GENOMIC DNA]</scope>
    <source>
        <strain evidence="1 2">CGMCC 1.10133</strain>
    </source>
</reference>
<evidence type="ECO:0000313" key="1">
    <source>
        <dbReference type="EMBL" id="NID06646.1"/>
    </source>
</evidence>
<proteinExistence type="predicted"/>
<protein>
    <submittedName>
        <fullName evidence="1">Phage portal protein</fullName>
    </submittedName>
</protein>
<name>A0ABX0QAM6_9GAMM</name>
<comment type="caution">
    <text evidence="1">The sequence shown here is derived from an EMBL/GenBank/DDBJ whole genome shotgun (WGS) entry which is preliminary data.</text>
</comment>
<evidence type="ECO:0000313" key="2">
    <source>
        <dbReference type="Proteomes" id="UP001429601"/>
    </source>
</evidence>
<dbReference type="NCBIfam" id="TIGR01537">
    <property type="entry name" value="portal_HK97"/>
    <property type="match status" value="1"/>
</dbReference>
<dbReference type="RefSeq" id="WP_167129231.1">
    <property type="nucleotide sequence ID" value="NZ_JAAQQR010000010.1"/>
</dbReference>
<dbReference type="Pfam" id="PF04860">
    <property type="entry name" value="Phage_portal"/>
    <property type="match status" value="1"/>
</dbReference>
<dbReference type="InterPro" id="IPR006427">
    <property type="entry name" value="Portal_HK97"/>
</dbReference>
<organism evidence="1 2">
    <name type="scientific">Luteibacter jiangsuensis</name>
    <dbReference type="NCBI Taxonomy" id="637577"/>
    <lineage>
        <taxon>Bacteria</taxon>
        <taxon>Pseudomonadati</taxon>
        <taxon>Pseudomonadota</taxon>
        <taxon>Gammaproteobacteria</taxon>
        <taxon>Lysobacterales</taxon>
        <taxon>Rhodanobacteraceae</taxon>
        <taxon>Luteibacter</taxon>
    </lineage>
</organism>
<gene>
    <name evidence="1" type="ORF">HBF26_17255</name>
</gene>
<keyword evidence="2" id="KW-1185">Reference proteome</keyword>
<sequence length="427" mass="46888">MKVAPKMGLIARVRAAVDGWVRSFTPADRDLYIDRAMDTEAGVSVTAKTAMQVDAVWSCVRLISETIATLPLSMYERTSAGKRIAAQHPLHFVIHDQPNVDSTAAVFWEALVASMLLRGAGRAEKLYAGTKLIGLSFLDPEKLVITCDVNGNKVYRYLRPDGNQRIIPPSRIWTVPGFTLDGINGVSVIAYGAKVFGNAIAADKAAAQTFRNGLLQTIYYKISSFLTPKQRTEFKTNLVGSIERGEAPLLEGGTEAGTLGIKPSDAQLLESRSFSVESICRWFRVPPWMVGHTEKSTSWGTGIEQQMIGFLTFTLAPWLRRVEQAISKDLLLPSERLRYYPKFNVEGLLRADSAGRSAFYGVMVDKGILTRDEVRELEDREPMGGNAGVLTVQSAMTTLDALGSAPDAQQARAALRAFLDIPEEKRA</sequence>
<accession>A0ABX0QAM6</accession>
<dbReference type="InterPro" id="IPR006944">
    <property type="entry name" value="Phage/GTA_portal"/>
</dbReference>
<dbReference type="Proteomes" id="UP001429601">
    <property type="component" value="Unassembled WGS sequence"/>
</dbReference>
<dbReference type="EMBL" id="JAAQQR010000010">
    <property type="protein sequence ID" value="NID06646.1"/>
    <property type="molecule type" value="Genomic_DNA"/>
</dbReference>